<keyword evidence="2" id="KW-1133">Transmembrane helix</keyword>
<evidence type="ECO:0000313" key="3">
    <source>
        <dbReference type="EMBL" id="MBB4019301.1"/>
    </source>
</evidence>
<name>A0A840C0H1_9HYPH</name>
<keyword evidence="2" id="KW-0812">Transmembrane</keyword>
<dbReference type="RefSeq" id="WP_183318043.1">
    <property type="nucleotide sequence ID" value="NZ_JACIEN010000006.1"/>
</dbReference>
<organism evidence="3 4">
    <name type="scientific">Chelatococcus caeni</name>
    <dbReference type="NCBI Taxonomy" id="1348468"/>
    <lineage>
        <taxon>Bacteria</taxon>
        <taxon>Pseudomonadati</taxon>
        <taxon>Pseudomonadota</taxon>
        <taxon>Alphaproteobacteria</taxon>
        <taxon>Hyphomicrobiales</taxon>
        <taxon>Chelatococcaceae</taxon>
        <taxon>Chelatococcus</taxon>
    </lineage>
</organism>
<keyword evidence="4" id="KW-1185">Reference proteome</keyword>
<evidence type="ECO:0000256" key="2">
    <source>
        <dbReference type="SAM" id="Phobius"/>
    </source>
</evidence>
<evidence type="ECO:0000313" key="4">
    <source>
        <dbReference type="Proteomes" id="UP000577362"/>
    </source>
</evidence>
<gene>
    <name evidence="3" type="ORF">GGR16_004348</name>
</gene>
<proteinExistence type="predicted"/>
<evidence type="ECO:0000256" key="1">
    <source>
        <dbReference type="SAM" id="MobiDB-lite"/>
    </source>
</evidence>
<sequence length="113" mass="12644">MLQPVAVLRSTRGRGGTRRGGTEAFEVVAMKGDDEKRQREAREALERVERDSETLSSSSLGRATRRLGAHFSGRDADHPDDDRIEVWGKRIGRILGLVLLVYLAYALMQQLAH</sequence>
<feature type="region of interest" description="Disordered" evidence="1">
    <location>
        <begin position="1"/>
        <end position="61"/>
    </location>
</feature>
<protein>
    <submittedName>
        <fullName evidence="3">Uncharacterized protein</fullName>
    </submittedName>
</protein>
<dbReference type="EMBL" id="JACIEN010000006">
    <property type="protein sequence ID" value="MBB4019301.1"/>
    <property type="molecule type" value="Genomic_DNA"/>
</dbReference>
<keyword evidence="2" id="KW-0472">Membrane</keyword>
<accession>A0A840C0H1</accession>
<feature type="transmembrane region" description="Helical" evidence="2">
    <location>
        <begin position="91"/>
        <end position="108"/>
    </location>
</feature>
<comment type="caution">
    <text evidence="3">The sequence shown here is derived from an EMBL/GenBank/DDBJ whole genome shotgun (WGS) entry which is preliminary data.</text>
</comment>
<dbReference type="AlphaFoldDB" id="A0A840C0H1"/>
<dbReference type="Proteomes" id="UP000577362">
    <property type="component" value="Unassembled WGS sequence"/>
</dbReference>
<feature type="compositionally biased region" description="Basic and acidic residues" evidence="1">
    <location>
        <begin position="31"/>
        <end position="53"/>
    </location>
</feature>
<reference evidence="3 4" key="1">
    <citation type="submission" date="2020-08" db="EMBL/GenBank/DDBJ databases">
        <title>Genomic Encyclopedia of Type Strains, Phase IV (KMG-IV): sequencing the most valuable type-strain genomes for metagenomic binning, comparative biology and taxonomic classification.</title>
        <authorList>
            <person name="Goeker M."/>
        </authorList>
    </citation>
    <scope>NUCLEOTIDE SEQUENCE [LARGE SCALE GENOMIC DNA]</scope>
    <source>
        <strain evidence="3 4">DSM 103737</strain>
    </source>
</reference>